<dbReference type="Proteomes" id="UP000319040">
    <property type="component" value="Unassembled WGS sequence"/>
</dbReference>
<sequence>MFVRLNRIMCWSSLRMVFMKKGAKDQLGIGIMVEINSRKKFTS</sequence>
<gene>
    <name evidence="1" type="ORF">SAMN06265379_105245</name>
</gene>
<keyword evidence="2" id="KW-1185">Reference proteome</keyword>
<evidence type="ECO:0000313" key="2">
    <source>
        <dbReference type="Proteomes" id="UP000319040"/>
    </source>
</evidence>
<dbReference type="AlphaFoldDB" id="A0A521DKY8"/>
<organism evidence="1 2">
    <name type="scientific">Saccharicrinis carchari</name>
    <dbReference type="NCBI Taxonomy" id="1168039"/>
    <lineage>
        <taxon>Bacteria</taxon>
        <taxon>Pseudomonadati</taxon>
        <taxon>Bacteroidota</taxon>
        <taxon>Bacteroidia</taxon>
        <taxon>Marinilabiliales</taxon>
        <taxon>Marinilabiliaceae</taxon>
        <taxon>Saccharicrinis</taxon>
    </lineage>
</organism>
<name>A0A521DKY8_SACCC</name>
<evidence type="ECO:0000313" key="1">
    <source>
        <dbReference type="EMBL" id="SMO71600.1"/>
    </source>
</evidence>
<accession>A0A521DKY8</accession>
<dbReference type="EMBL" id="FXTB01000005">
    <property type="protein sequence ID" value="SMO71600.1"/>
    <property type="molecule type" value="Genomic_DNA"/>
</dbReference>
<reference evidence="1 2" key="1">
    <citation type="submission" date="2017-05" db="EMBL/GenBank/DDBJ databases">
        <authorList>
            <person name="Varghese N."/>
            <person name="Submissions S."/>
        </authorList>
    </citation>
    <scope>NUCLEOTIDE SEQUENCE [LARGE SCALE GENOMIC DNA]</scope>
    <source>
        <strain evidence="1 2">DSM 27040</strain>
    </source>
</reference>
<proteinExistence type="predicted"/>
<protein>
    <submittedName>
        <fullName evidence="1">Uncharacterized protein</fullName>
    </submittedName>
</protein>